<dbReference type="Pfam" id="PF00561">
    <property type="entry name" value="Abhydrolase_1"/>
    <property type="match status" value="1"/>
</dbReference>
<dbReference type="InterPro" id="IPR029058">
    <property type="entry name" value="AB_hydrolase_fold"/>
</dbReference>
<comment type="similarity">
    <text evidence="1">Belongs to the peptidase S33 family.</text>
</comment>
<reference evidence="7" key="1">
    <citation type="submission" date="2015-07" db="EMBL/GenBank/DDBJ databases">
        <title>Nocardia seriolae U-1 whole genome shotgun sequence.</title>
        <authorList>
            <person name="Imajoh M."/>
            <person name="Fukumoto Y."/>
            <person name="Sukeda M."/>
            <person name="Yamane J."/>
            <person name="Yamasaki K."/>
            <person name="Shimizu M."/>
            <person name="Ohnishi K."/>
            <person name="Oshima S."/>
        </authorList>
    </citation>
    <scope>NUCLEOTIDE SEQUENCE [LARGE SCALE GENOMIC DNA]</scope>
    <source>
        <strain evidence="7">U-1</strain>
    </source>
</reference>
<dbReference type="Proteomes" id="UP000180166">
    <property type="component" value="Chromosome"/>
</dbReference>
<feature type="active site" description="Proton acceptor" evidence="3">
    <location>
        <position position="268"/>
    </location>
</feature>
<evidence type="ECO:0000256" key="1">
    <source>
        <dbReference type="ARBA" id="ARBA00010088"/>
    </source>
</evidence>
<evidence type="ECO:0000259" key="4">
    <source>
        <dbReference type="Pfam" id="PF00561"/>
    </source>
</evidence>
<name>A0ABC8AY96_9NOCA</name>
<protein>
    <submittedName>
        <fullName evidence="5 6">Epoxide hydrolase</fullName>
        <ecNumber evidence="5">3.3.2.9</ecNumber>
    </submittedName>
</protein>
<dbReference type="EC" id="3.3.2.9" evidence="5"/>
<dbReference type="AlphaFoldDB" id="A0ABC8AY96"/>
<dbReference type="PRINTS" id="PR00412">
    <property type="entry name" value="EPOXHYDRLASE"/>
</dbReference>
<organism evidence="5 8">
    <name type="scientific">Nocardia seriolae</name>
    <dbReference type="NCBI Taxonomy" id="37332"/>
    <lineage>
        <taxon>Bacteria</taxon>
        <taxon>Bacillati</taxon>
        <taxon>Actinomycetota</taxon>
        <taxon>Actinomycetes</taxon>
        <taxon>Mycobacteriales</taxon>
        <taxon>Nocardiaceae</taxon>
        <taxon>Nocardia</taxon>
    </lineage>
</organism>
<evidence type="ECO:0000256" key="2">
    <source>
        <dbReference type="ARBA" id="ARBA00022801"/>
    </source>
</evidence>
<dbReference type="SUPFAM" id="SSF53474">
    <property type="entry name" value="alpha/beta-Hydrolases"/>
    <property type="match status" value="1"/>
</dbReference>
<keyword evidence="7" id="KW-1185">Reference proteome</keyword>
<dbReference type="GO" id="GO:0033961">
    <property type="term" value="F:cis-stilbene-oxide hydrolase activity"/>
    <property type="evidence" value="ECO:0007669"/>
    <property type="project" value="UniProtKB-EC"/>
</dbReference>
<accession>A0ABC8AY96</accession>
<feature type="active site" description="Nucleophile" evidence="3">
    <location>
        <position position="85"/>
    </location>
</feature>
<evidence type="ECO:0000313" key="8">
    <source>
        <dbReference type="Proteomes" id="UP000180166"/>
    </source>
</evidence>
<proteinExistence type="inferred from homology"/>
<dbReference type="PANTHER" id="PTHR21661">
    <property type="entry name" value="EPOXIDE HYDROLASE 1-RELATED"/>
    <property type="match status" value="1"/>
</dbReference>
<feature type="active site" description="Proton donor" evidence="3">
    <location>
        <position position="219"/>
    </location>
</feature>
<evidence type="ECO:0000256" key="3">
    <source>
        <dbReference type="PIRSR" id="PIRSR001112-1"/>
    </source>
</evidence>
<keyword evidence="2 5" id="KW-0378">Hydrolase</keyword>
<dbReference type="InterPro" id="IPR000639">
    <property type="entry name" value="Epox_hydrolase-like"/>
</dbReference>
<dbReference type="PANTHER" id="PTHR21661:SF35">
    <property type="entry name" value="EPOXIDE HYDROLASE"/>
    <property type="match status" value="1"/>
</dbReference>
<evidence type="ECO:0000313" key="5">
    <source>
        <dbReference type="EMBL" id="APA99254.1"/>
    </source>
</evidence>
<dbReference type="PIRSF" id="PIRSF001112">
    <property type="entry name" value="Epoxide_hydrolase"/>
    <property type="match status" value="1"/>
</dbReference>
<sequence>MPLILTHGWPGSFVEFLDMIGPLTDPAAHGGDRRDAFHVVLPSLPGFAFSGPEVQPDWDNYRTGRAWVELMTRLGYRRFGVQGGDAGGAVAPLVAQAAPDRVIGVHFNGAPAPMPPGPLTAAGIAELSEREQQIIKTMADAIPAGTGYMAVQTTSPQTLAYAFTDSPAGQLAWIMEKFKAWTFPESALPDEVVDRDRLLTNVMLYWLNAAAGPSAYQTYHQRGGWGSEPNSGVPTGVINFATDFGIRKVAETSHTITHWTVIPDRGGHFAALEEPELLTEDIRAFFRPLRD</sequence>
<evidence type="ECO:0000313" key="6">
    <source>
        <dbReference type="EMBL" id="GAP33173.1"/>
    </source>
</evidence>
<reference evidence="5 8" key="3">
    <citation type="submission" date="2016-10" db="EMBL/GenBank/DDBJ databases">
        <title>Genome sequence of Nocardia seriolae strain EM150506, isolated from Anguila japonica.</title>
        <authorList>
            <person name="Han H.-J."/>
        </authorList>
    </citation>
    <scope>NUCLEOTIDE SEQUENCE [LARGE SCALE GENOMIC DNA]</scope>
    <source>
        <strain evidence="5 8">EM150506</strain>
    </source>
</reference>
<dbReference type="EMBL" id="BBYQ01000217">
    <property type="protein sequence ID" value="GAP33173.1"/>
    <property type="molecule type" value="Genomic_DNA"/>
</dbReference>
<dbReference type="KEGG" id="nsr:NS506_05208"/>
<dbReference type="InterPro" id="IPR000073">
    <property type="entry name" value="AB_hydrolase_1"/>
</dbReference>
<dbReference type="InterPro" id="IPR016292">
    <property type="entry name" value="Epoxide_hydrolase"/>
</dbReference>
<dbReference type="Proteomes" id="UP000037179">
    <property type="component" value="Unassembled WGS sequence"/>
</dbReference>
<reference evidence="6 7" key="2">
    <citation type="journal article" date="2016" name="Genome Announc.">
        <title>Draft Genome Sequence of Erythromycin- and Oxytetracycline-Sensitive Nocardia seriolae Strain U-1 (NBRC 110359).</title>
        <authorList>
            <person name="Imajoh M."/>
            <person name="Sukeda M."/>
            <person name="Shimizu M."/>
            <person name="Yamane J."/>
            <person name="Ohnishi K."/>
            <person name="Oshima S."/>
        </authorList>
    </citation>
    <scope>NUCLEOTIDE SEQUENCE [LARGE SCALE GENOMIC DNA]</scope>
    <source>
        <strain evidence="6 7">U-1</strain>
    </source>
</reference>
<dbReference type="Gene3D" id="3.40.50.1820">
    <property type="entry name" value="alpha/beta hydrolase"/>
    <property type="match status" value="1"/>
</dbReference>
<evidence type="ECO:0000313" key="7">
    <source>
        <dbReference type="Proteomes" id="UP000037179"/>
    </source>
</evidence>
<feature type="domain" description="AB hydrolase-1" evidence="4">
    <location>
        <begin position="2"/>
        <end position="119"/>
    </location>
</feature>
<gene>
    <name evidence="5" type="ORF">NS506_05208</name>
    <name evidence="6" type="ORF">NSK11_contig00217-0007</name>
</gene>
<dbReference type="EMBL" id="CP017839">
    <property type="protein sequence ID" value="APA99254.1"/>
    <property type="molecule type" value="Genomic_DNA"/>
</dbReference>